<dbReference type="STRING" id="1177154.Y5S_00600"/>
<dbReference type="eggNOG" id="ENOG5031YPC">
    <property type="taxonomic scope" value="Bacteria"/>
</dbReference>
<keyword evidence="3" id="KW-1185">Reference proteome</keyword>
<dbReference type="AlphaFoldDB" id="A0A095TUU2"/>
<comment type="caution">
    <text evidence="2">The sequence shown here is derived from an EMBL/GenBank/DDBJ whole genome shotgun (WGS) entry which is preliminary data.</text>
</comment>
<feature type="transmembrane region" description="Helical" evidence="1">
    <location>
        <begin position="99"/>
        <end position="122"/>
    </location>
</feature>
<evidence type="ECO:0000313" key="3">
    <source>
        <dbReference type="Proteomes" id="UP000029444"/>
    </source>
</evidence>
<reference evidence="2 3" key="1">
    <citation type="submission" date="2012-09" db="EMBL/GenBank/DDBJ databases">
        <title>Genome Sequence of alkane-degrading Bacterium Alcanivorax sp. 19-m-6.</title>
        <authorList>
            <person name="Lai Q."/>
            <person name="Shao Z."/>
        </authorList>
    </citation>
    <scope>NUCLEOTIDE SEQUENCE [LARGE SCALE GENOMIC DNA]</scope>
    <source>
        <strain evidence="2 3">19-m-6</strain>
    </source>
</reference>
<dbReference type="EMBL" id="ARXV01000002">
    <property type="protein sequence ID" value="KGD66128.1"/>
    <property type="molecule type" value="Genomic_DNA"/>
</dbReference>
<feature type="transmembrane region" description="Helical" evidence="1">
    <location>
        <begin position="57"/>
        <end position="78"/>
    </location>
</feature>
<keyword evidence="1" id="KW-0472">Membrane</keyword>
<protein>
    <submittedName>
        <fullName evidence="2">Membrane protein</fullName>
    </submittedName>
</protein>
<keyword evidence="1" id="KW-0812">Transmembrane</keyword>
<keyword evidence="1" id="KW-1133">Transmembrane helix</keyword>
<proteinExistence type="predicted"/>
<dbReference type="Proteomes" id="UP000029444">
    <property type="component" value="Unassembled WGS sequence"/>
</dbReference>
<name>A0A095TUU2_9GAMM</name>
<evidence type="ECO:0000313" key="2">
    <source>
        <dbReference type="EMBL" id="KGD66128.1"/>
    </source>
</evidence>
<accession>A0A095TUU2</accession>
<sequence>MGVFNNIRSRRKSFLLFTTVAVLLTALAGYLLMHRLQTDSVQSIQQSIDAWRTTLTVIRWVAIAAVALGWNHLVAWLADATILSRAKATRLTGLRWRAVTWLVLLELVLGQGVLVNAIGLMVRA</sequence>
<evidence type="ECO:0000256" key="1">
    <source>
        <dbReference type="SAM" id="Phobius"/>
    </source>
</evidence>
<organism evidence="2 3">
    <name type="scientific">Alcanivorax nanhaiticus</name>
    <dbReference type="NCBI Taxonomy" id="1177154"/>
    <lineage>
        <taxon>Bacteria</taxon>
        <taxon>Pseudomonadati</taxon>
        <taxon>Pseudomonadota</taxon>
        <taxon>Gammaproteobacteria</taxon>
        <taxon>Oceanospirillales</taxon>
        <taxon>Alcanivoracaceae</taxon>
        <taxon>Alcanivorax</taxon>
    </lineage>
</organism>
<gene>
    <name evidence="2" type="ORF">Y5S_00600</name>
</gene>